<feature type="domain" description="B box-type" evidence="11">
    <location>
        <begin position="174"/>
        <end position="221"/>
    </location>
</feature>
<reference evidence="12 13" key="1">
    <citation type="journal article" date="2014" name="Nat. Genet.">
        <title>Genome sequence of the hot pepper provides insights into the evolution of pungency in Capsicum species.</title>
        <authorList>
            <person name="Kim S."/>
            <person name="Park M."/>
            <person name="Yeom S.I."/>
            <person name="Kim Y.M."/>
            <person name="Lee J.M."/>
            <person name="Lee H.A."/>
            <person name="Seo E."/>
            <person name="Choi J."/>
            <person name="Cheong K."/>
            <person name="Kim K.T."/>
            <person name="Jung K."/>
            <person name="Lee G.W."/>
            <person name="Oh S.K."/>
            <person name="Bae C."/>
            <person name="Kim S.B."/>
            <person name="Lee H.Y."/>
            <person name="Kim S.Y."/>
            <person name="Kim M.S."/>
            <person name="Kang B.C."/>
            <person name="Jo Y.D."/>
            <person name="Yang H.B."/>
            <person name="Jeong H.J."/>
            <person name="Kang W.H."/>
            <person name="Kwon J.K."/>
            <person name="Shin C."/>
            <person name="Lim J.Y."/>
            <person name="Park J.H."/>
            <person name="Huh J.H."/>
            <person name="Kim J.S."/>
            <person name="Kim B.D."/>
            <person name="Cohen O."/>
            <person name="Paran I."/>
            <person name="Suh M.C."/>
            <person name="Lee S.B."/>
            <person name="Kim Y.K."/>
            <person name="Shin Y."/>
            <person name="Noh S.J."/>
            <person name="Park J."/>
            <person name="Seo Y.S."/>
            <person name="Kwon S.Y."/>
            <person name="Kim H.A."/>
            <person name="Park J.M."/>
            <person name="Kim H.J."/>
            <person name="Choi S.B."/>
            <person name="Bosland P.W."/>
            <person name="Reeves G."/>
            <person name="Jo S.H."/>
            <person name="Lee B.W."/>
            <person name="Cho H.T."/>
            <person name="Choi H.S."/>
            <person name="Lee M.S."/>
            <person name="Yu Y."/>
            <person name="Do Choi Y."/>
            <person name="Park B.S."/>
            <person name="van Deynze A."/>
            <person name="Ashrafi H."/>
            <person name="Hill T."/>
            <person name="Kim W.T."/>
            <person name="Pai H.S."/>
            <person name="Ahn H.K."/>
            <person name="Yeam I."/>
            <person name="Giovannoni J.J."/>
            <person name="Rose J.K."/>
            <person name="Sorensen I."/>
            <person name="Lee S.J."/>
            <person name="Kim R.W."/>
            <person name="Choi I.Y."/>
            <person name="Choi B.S."/>
            <person name="Lim J.S."/>
            <person name="Lee Y.H."/>
            <person name="Choi D."/>
        </authorList>
    </citation>
    <scope>NUCLEOTIDE SEQUENCE [LARGE SCALE GENOMIC DNA]</scope>
    <source>
        <strain evidence="13">cv. CM334</strain>
    </source>
</reference>
<dbReference type="Proteomes" id="UP000222542">
    <property type="component" value="Unassembled WGS sequence"/>
</dbReference>
<evidence type="ECO:0000256" key="5">
    <source>
        <dbReference type="ARBA" id="ARBA00022833"/>
    </source>
</evidence>
<dbReference type="OMA" id="CISDYLM"/>
<keyword evidence="3" id="KW-0677">Repeat</keyword>
<dbReference type="InterPro" id="IPR051979">
    <property type="entry name" value="B-box_zinc_finger"/>
</dbReference>
<keyword evidence="2" id="KW-0479">Metal-binding</keyword>
<keyword evidence="6" id="KW-0805">Transcription regulation</keyword>
<reference evidence="12 13" key="2">
    <citation type="journal article" date="2017" name="Genome Biol.">
        <title>New reference genome sequences of hot pepper reveal the massive evolution of plant disease-resistance genes by retroduplication.</title>
        <authorList>
            <person name="Kim S."/>
            <person name="Park J."/>
            <person name="Yeom S.I."/>
            <person name="Kim Y.M."/>
            <person name="Seo E."/>
            <person name="Kim K.T."/>
            <person name="Kim M.S."/>
            <person name="Lee J.M."/>
            <person name="Cheong K."/>
            <person name="Shin H.S."/>
            <person name="Kim S.B."/>
            <person name="Han K."/>
            <person name="Lee J."/>
            <person name="Park M."/>
            <person name="Lee H.A."/>
            <person name="Lee H.Y."/>
            <person name="Lee Y."/>
            <person name="Oh S."/>
            <person name="Lee J.H."/>
            <person name="Choi E."/>
            <person name="Choi E."/>
            <person name="Lee S.E."/>
            <person name="Jeon J."/>
            <person name="Kim H."/>
            <person name="Choi G."/>
            <person name="Song H."/>
            <person name="Lee J."/>
            <person name="Lee S.C."/>
            <person name="Kwon J.K."/>
            <person name="Lee H.Y."/>
            <person name="Koo N."/>
            <person name="Hong Y."/>
            <person name="Kim R.W."/>
            <person name="Kang W.H."/>
            <person name="Huh J.H."/>
            <person name="Kang B.C."/>
            <person name="Yang T.J."/>
            <person name="Lee Y.H."/>
            <person name="Bennetzen J.L."/>
            <person name="Choi D."/>
        </authorList>
    </citation>
    <scope>NUCLEOTIDE SEQUENCE [LARGE SCALE GENOMIC DNA]</scope>
    <source>
        <strain evidence="13">cv. CM334</strain>
    </source>
</reference>
<keyword evidence="13" id="KW-1185">Reference proteome</keyword>
<dbReference type="SUPFAM" id="SSF53098">
    <property type="entry name" value="Ribonuclease H-like"/>
    <property type="match status" value="1"/>
</dbReference>
<evidence type="ECO:0000256" key="4">
    <source>
        <dbReference type="ARBA" id="ARBA00022771"/>
    </source>
</evidence>
<dbReference type="GO" id="GO:0008270">
    <property type="term" value="F:zinc ion binding"/>
    <property type="evidence" value="ECO:0007669"/>
    <property type="project" value="UniProtKB-KW"/>
</dbReference>
<dbReference type="SMART" id="SM00336">
    <property type="entry name" value="BBOX"/>
    <property type="match status" value="2"/>
</dbReference>
<feature type="compositionally biased region" description="Polar residues" evidence="10">
    <location>
        <begin position="247"/>
        <end position="259"/>
    </location>
</feature>
<evidence type="ECO:0000256" key="8">
    <source>
        <dbReference type="ARBA" id="ARBA00023242"/>
    </source>
</evidence>
<dbReference type="InterPro" id="IPR036397">
    <property type="entry name" value="RNaseH_sf"/>
</dbReference>
<sequence>MNEAVEAANKNIKKNLRKMVENDKSWNKMLPYALLGYYIIVRTSYGATPYLLAYGIEAVIPTEVVIPSIRIIQKAELSNREWAHARFEQLMLIDEKRMVVVCHGQLYQYRMIRTFNKKVRAQTFKCDVCNTNEATFFCVADEAALCNTCDHRVHHANKLAGKHQRFSLLQPSAKQVPLCDICQERRAFLFCQQDRAILCRECDVSIHKANEHTQKHNRFLLTGVTISTNSSLYTSSESPSVTSSTTNQDSATNVNKSQTCNKKPLPFDVSVSGSVSSSIIAQEVSVAANVGENGYTSSISEYLEMLPGWHVEEFLNCSTIPTNGFCKIGDNDVFPIWDTEIESTLNSFSPESIGIWVPQAPPAPPPQKNQNQIFPQNINFGGQIEFKNSKEVTCNKSSRKWRDDNSFAVPQISPSSISFKRSRTLW</sequence>
<evidence type="ECO:0000256" key="7">
    <source>
        <dbReference type="ARBA" id="ARBA00023163"/>
    </source>
</evidence>
<dbReference type="InterPro" id="IPR012337">
    <property type="entry name" value="RNaseH-like_sf"/>
</dbReference>
<keyword evidence="7" id="KW-0804">Transcription</keyword>
<name>A0A2G2ZSE4_CAPAN</name>
<dbReference type="Gramene" id="PHT84887">
    <property type="protein sequence ID" value="PHT84887"/>
    <property type="gene ID" value="T459_13330"/>
</dbReference>
<dbReference type="GO" id="GO:0009640">
    <property type="term" value="P:photomorphogenesis"/>
    <property type="evidence" value="ECO:0000318"/>
    <property type="project" value="GO_Central"/>
</dbReference>
<evidence type="ECO:0000256" key="2">
    <source>
        <dbReference type="ARBA" id="ARBA00022723"/>
    </source>
</evidence>
<comment type="caution">
    <text evidence="12">The sequence shown here is derived from an EMBL/GenBank/DDBJ whole genome shotgun (WGS) entry which is preliminary data.</text>
</comment>
<keyword evidence="4 9" id="KW-0863">Zinc-finger</keyword>
<feature type="region of interest" description="Disordered" evidence="10">
    <location>
        <begin position="234"/>
        <end position="259"/>
    </location>
</feature>
<dbReference type="GO" id="GO:0005634">
    <property type="term" value="C:nucleus"/>
    <property type="evidence" value="ECO:0000318"/>
    <property type="project" value="GO_Central"/>
</dbReference>
<keyword evidence="5" id="KW-0862">Zinc</keyword>
<dbReference type="InterPro" id="IPR000315">
    <property type="entry name" value="Znf_B-box"/>
</dbReference>
<dbReference type="PANTHER" id="PTHR31832:SF52">
    <property type="entry name" value="B-BOX ZINC FINGER PROTEIN 21"/>
    <property type="match status" value="1"/>
</dbReference>
<dbReference type="FunFam" id="3.30.160.60:FF:000856">
    <property type="entry name" value="B-box zinc finger protein 21"/>
    <property type="match status" value="1"/>
</dbReference>
<evidence type="ECO:0000256" key="6">
    <source>
        <dbReference type="ARBA" id="ARBA00023015"/>
    </source>
</evidence>
<organism evidence="12 13">
    <name type="scientific">Capsicum annuum</name>
    <name type="common">Capsicum pepper</name>
    <dbReference type="NCBI Taxonomy" id="4072"/>
    <lineage>
        <taxon>Eukaryota</taxon>
        <taxon>Viridiplantae</taxon>
        <taxon>Streptophyta</taxon>
        <taxon>Embryophyta</taxon>
        <taxon>Tracheophyta</taxon>
        <taxon>Spermatophyta</taxon>
        <taxon>Magnoliopsida</taxon>
        <taxon>eudicotyledons</taxon>
        <taxon>Gunneridae</taxon>
        <taxon>Pentapetalae</taxon>
        <taxon>asterids</taxon>
        <taxon>lamiids</taxon>
        <taxon>Solanales</taxon>
        <taxon>Solanaceae</taxon>
        <taxon>Solanoideae</taxon>
        <taxon>Capsiceae</taxon>
        <taxon>Capsicum</taxon>
    </lineage>
</organism>
<proteinExistence type="predicted"/>
<dbReference type="InterPro" id="IPR049808">
    <property type="entry name" value="CONSTANS-like_Bbox1"/>
</dbReference>
<protein>
    <submittedName>
        <fullName evidence="12">B-box zinc finger protein 20</fullName>
    </submittedName>
</protein>
<dbReference type="GO" id="GO:0000976">
    <property type="term" value="F:transcription cis-regulatory region binding"/>
    <property type="evidence" value="ECO:0007669"/>
    <property type="project" value="UniProtKB-ARBA"/>
</dbReference>
<dbReference type="PANTHER" id="PTHR31832">
    <property type="entry name" value="B-BOX ZINC FINGER PROTEIN 22"/>
    <property type="match status" value="1"/>
</dbReference>
<evidence type="ECO:0000256" key="10">
    <source>
        <dbReference type="SAM" id="MobiDB-lite"/>
    </source>
</evidence>
<gene>
    <name evidence="12" type="ORF">T459_13330</name>
</gene>
<evidence type="ECO:0000313" key="12">
    <source>
        <dbReference type="EMBL" id="PHT84887.1"/>
    </source>
</evidence>
<dbReference type="CDD" id="cd19821">
    <property type="entry name" value="Bbox1_BBX-like"/>
    <property type="match status" value="2"/>
</dbReference>
<accession>A0A2G2ZSE4</accession>
<evidence type="ECO:0000313" key="13">
    <source>
        <dbReference type="Proteomes" id="UP000222542"/>
    </source>
</evidence>
<feature type="domain" description="B box-type" evidence="11">
    <location>
        <begin position="121"/>
        <end position="168"/>
    </location>
</feature>
<feature type="compositionally biased region" description="Low complexity" evidence="10">
    <location>
        <begin position="234"/>
        <end position="246"/>
    </location>
</feature>
<keyword evidence="8" id="KW-0539">Nucleus</keyword>
<dbReference type="Gene3D" id="3.30.420.10">
    <property type="entry name" value="Ribonuclease H-like superfamily/Ribonuclease H"/>
    <property type="match status" value="1"/>
</dbReference>
<dbReference type="PROSITE" id="PS50119">
    <property type="entry name" value="ZF_BBOX"/>
    <property type="match status" value="2"/>
</dbReference>
<dbReference type="Pfam" id="PF00643">
    <property type="entry name" value="zf-B_box"/>
    <property type="match status" value="2"/>
</dbReference>
<dbReference type="EMBL" id="AYRZ02000004">
    <property type="protein sequence ID" value="PHT84887.1"/>
    <property type="molecule type" value="Genomic_DNA"/>
</dbReference>
<dbReference type="Gene3D" id="3.30.160.60">
    <property type="entry name" value="Classic Zinc Finger"/>
    <property type="match status" value="1"/>
</dbReference>
<evidence type="ECO:0000256" key="9">
    <source>
        <dbReference type="PROSITE-ProRule" id="PRU00024"/>
    </source>
</evidence>
<dbReference type="AlphaFoldDB" id="A0A2G2ZSE4"/>
<evidence type="ECO:0000256" key="3">
    <source>
        <dbReference type="ARBA" id="ARBA00022737"/>
    </source>
</evidence>
<evidence type="ECO:0000256" key="1">
    <source>
        <dbReference type="ARBA" id="ARBA00004123"/>
    </source>
</evidence>
<evidence type="ECO:0000259" key="11">
    <source>
        <dbReference type="PROSITE" id="PS50119"/>
    </source>
</evidence>
<comment type="subcellular location">
    <subcellularLocation>
        <location evidence="1">Nucleus</location>
    </subcellularLocation>
</comment>
<dbReference type="GO" id="GO:0006355">
    <property type="term" value="P:regulation of DNA-templated transcription"/>
    <property type="evidence" value="ECO:0000318"/>
    <property type="project" value="GO_Central"/>
</dbReference>